<evidence type="ECO:0000313" key="5">
    <source>
        <dbReference type="EMBL" id="GFP74086.1"/>
    </source>
</evidence>
<dbReference type="InterPro" id="IPR008979">
    <property type="entry name" value="Galactose-bd-like_sf"/>
</dbReference>
<keyword evidence="6" id="KW-1185">Reference proteome</keyword>
<dbReference type="InterPro" id="IPR013783">
    <property type="entry name" value="Ig-like_fold"/>
</dbReference>
<evidence type="ECO:0000259" key="3">
    <source>
        <dbReference type="PROSITE" id="PS50022"/>
    </source>
</evidence>
<dbReference type="InterPro" id="IPR011050">
    <property type="entry name" value="Pectin_lyase_fold/virulence"/>
</dbReference>
<feature type="domain" description="F5/8 type C" evidence="3">
    <location>
        <begin position="20"/>
        <end position="170"/>
    </location>
</feature>
<evidence type="ECO:0000259" key="4">
    <source>
        <dbReference type="PROSITE" id="PS51175"/>
    </source>
</evidence>
<evidence type="ECO:0000313" key="6">
    <source>
        <dbReference type="Proteomes" id="UP000580568"/>
    </source>
</evidence>
<dbReference type="InterPro" id="IPR005084">
    <property type="entry name" value="CBM6"/>
</dbReference>
<dbReference type="PROSITE" id="PS51175">
    <property type="entry name" value="CBM6"/>
    <property type="match status" value="1"/>
</dbReference>
<dbReference type="AlphaFoldDB" id="A0A6V8SBK8"/>
<dbReference type="InterPro" id="IPR055149">
    <property type="entry name" value="Agl_cat_D2"/>
</dbReference>
<dbReference type="Pfam" id="PF22816">
    <property type="entry name" value="CatAgl_D2"/>
    <property type="match status" value="1"/>
</dbReference>
<protein>
    <recommendedName>
        <fullName evidence="7">Glycosyl hydrolase</fullName>
    </recommendedName>
</protein>
<dbReference type="Pfam" id="PF22815">
    <property type="entry name" value="CatAgl_D1"/>
    <property type="match status" value="1"/>
</dbReference>
<dbReference type="Gene3D" id="2.60.40.10">
    <property type="entry name" value="Immunoglobulins"/>
    <property type="match status" value="3"/>
</dbReference>
<sequence length="1226" mass="129054">MRRVFKKLATIFLATTVVLAQGLVLSKTSYAADAANLALGKSIVASNYTQTYVATNANDGNVNTYWEGASYPSTLTVDLGTVQSVNKVVLKLNPDSAWAKRTQTLSVLGSTDNSTYNTLVAATTYTFDPATGNSVTINFSSTSQRYIRLNITANSGATGGQVAEFEVYGAGTTTGTPDLVVTDITWNPASPATNNEVTFSAVIKNQGTGATPAGVKHGLSIFVDGTQVNWCDTFNSSIPAGGTATLTCNGGPSSKATWTATSGTHTVRAFIDDVSLIAESNESNNNLEKSITVSTTTIPPSGNKYEGEAATLSGGAKINTDHTGYSGSGFVDGIQTAGASQASFNVNAASAGYYDVDLRYANAYNGNPMTLSVYVNGTKVKQTSLPALADWNTWGDKIETLSLNSGNNTIAYKYDTTDTGNVNIDYITVNSSTSAKADLVVTGLTFAPTNPTAGQTVTFTATVKNQGAAATTAGLNNVVGFNIGSTKVTGSTTASIPVGGTTTVTGTWTSVAGTFTPSANVDDTNVIIESNETNNSYTSSTQLVVTAPTKPDLVVTDVSWNPSNPQTGNIVTLTATVKNQGAATTAGVANVVGFNVGSTKVTGSTTSSIATGATATVTASYTAVAGSYTVSANADDTNAFAEIDETNNSYTSGTQMVVTTPPAPGSRGATVPYTRYESEDASIGGGAVLRTAPTFDYSLTASEASNQKYVALPTNGSYVEWTVNQGGAGVDMRFTMPDTADGMGLSGSLDCYVNGTKVSTISLTSYYSWQYFTSDQPADAPNGGQAAFRFDETHFKLPTALKAGDKIRIQKTNGDSIEYGVDFLEIEPVPAAISKPANSLSVTDYGATPNDSTDDLTAFNSCVSAAASSGKTVYIPEGKFNLGGMWTINANNITITGAGMWYTNLQFTSPNSASGGISLRVTGTIDFSNVYMNSMLRTRYNQNAIYKAFMDNFGTNSRIHDFWEEHFECGFWVADYAHTPAIPADGLIISNGRVRNNLADGINFCQGTKNSTVQNCSVRNNGDDGLAMWPDSTMNAPMEVNNTFSYNTIENNWRAAAIAIFGGSGHKATNNYIKDCFMGSGIRLNTVFPGYHFENNTGITFSDTTIINSGTSKDCYNGERGAIDLEASNTGIKNITFSNIDIINAQRDAIQFGYSGGFSNINFNNITIDGTGKDNITTSRFSQPHLGEAIYTYTNNGSATFTNLTMRNIEATDPYLIQNGFVLTVK</sequence>
<dbReference type="SMART" id="SM00231">
    <property type="entry name" value="FA58C"/>
    <property type="match status" value="1"/>
</dbReference>
<dbReference type="InterPro" id="IPR012334">
    <property type="entry name" value="Pectin_lyas_fold"/>
</dbReference>
<dbReference type="InterPro" id="IPR000421">
    <property type="entry name" value="FA58C"/>
</dbReference>
<evidence type="ECO:0000256" key="2">
    <source>
        <dbReference type="SAM" id="SignalP"/>
    </source>
</evidence>
<dbReference type="Pfam" id="PF00754">
    <property type="entry name" value="F5_F8_type_C"/>
    <property type="match status" value="1"/>
</dbReference>
<dbReference type="CDD" id="cd04083">
    <property type="entry name" value="CBM35_Lmo2446-like"/>
    <property type="match status" value="1"/>
</dbReference>
<dbReference type="Pfam" id="PF03422">
    <property type="entry name" value="CBM_6"/>
    <property type="match status" value="1"/>
</dbReference>
<evidence type="ECO:0000256" key="1">
    <source>
        <dbReference type="ARBA" id="ARBA00023295"/>
    </source>
</evidence>
<dbReference type="Proteomes" id="UP000580568">
    <property type="component" value="Unassembled WGS sequence"/>
</dbReference>
<reference evidence="5 6" key="1">
    <citation type="submission" date="2020-07" db="EMBL/GenBank/DDBJ databases">
        <title>A new beta-1,3-glucan-decomposing anaerobic bacterium isolated from anoxic soil subjected to biological soil disinfestation.</title>
        <authorList>
            <person name="Ueki A."/>
            <person name="Tonouchi A."/>
        </authorList>
    </citation>
    <scope>NUCLEOTIDE SEQUENCE [LARGE SCALE GENOMIC DNA]</scope>
    <source>
        <strain evidence="5 6">TW1</strain>
    </source>
</reference>
<name>A0A6V8SBK8_9CLOT</name>
<keyword evidence="1" id="KW-0378">Hydrolase</keyword>
<accession>A0A6V8SBK8</accession>
<dbReference type="PROSITE" id="PS50022">
    <property type="entry name" value="FA58C_3"/>
    <property type="match status" value="1"/>
</dbReference>
<feature type="domain" description="CBM6" evidence="4">
    <location>
        <begin position="303"/>
        <end position="430"/>
    </location>
</feature>
<dbReference type="Gene3D" id="2.60.120.260">
    <property type="entry name" value="Galactose-binding domain-like"/>
    <property type="match status" value="3"/>
</dbReference>
<dbReference type="InterPro" id="IPR006626">
    <property type="entry name" value="PbH1"/>
</dbReference>
<dbReference type="Gene3D" id="2.160.20.10">
    <property type="entry name" value="Single-stranded right-handed beta-helix, Pectin lyase-like"/>
    <property type="match status" value="1"/>
</dbReference>
<dbReference type="InterPro" id="IPR011635">
    <property type="entry name" value="CARDB"/>
</dbReference>
<dbReference type="EMBL" id="BLZR01000001">
    <property type="protein sequence ID" value="GFP74086.1"/>
    <property type="molecule type" value="Genomic_DNA"/>
</dbReference>
<keyword evidence="2" id="KW-0732">Signal</keyword>
<organism evidence="5 6">
    <name type="scientific">Clostridium fungisolvens</name>
    <dbReference type="NCBI Taxonomy" id="1604897"/>
    <lineage>
        <taxon>Bacteria</taxon>
        <taxon>Bacillati</taxon>
        <taxon>Bacillota</taxon>
        <taxon>Clostridia</taxon>
        <taxon>Eubacteriales</taxon>
        <taxon>Clostridiaceae</taxon>
        <taxon>Clostridium</taxon>
    </lineage>
</organism>
<keyword evidence="1" id="KW-0326">Glycosidase</keyword>
<gene>
    <name evidence="5" type="ORF">bsdtw1_00125</name>
</gene>
<comment type="caution">
    <text evidence="5">The sequence shown here is derived from an EMBL/GenBank/DDBJ whole genome shotgun (WGS) entry which is preliminary data.</text>
</comment>
<proteinExistence type="predicted"/>
<dbReference type="SMART" id="SM00710">
    <property type="entry name" value="PbH1"/>
    <property type="match status" value="7"/>
</dbReference>
<dbReference type="InterPro" id="IPR033801">
    <property type="entry name" value="CBM6-CBM35-CBM36-like_1"/>
</dbReference>
<feature type="chain" id="PRO_5038537132" description="Glycosyl hydrolase" evidence="2">
    <location>
        <begin position="21"/>
        <end position="1226"/>
    </location>
</feature>
<dbReference type="SUPFAM" id="SSF51126">
    <property type="entry name" value="Pectin lyase-like"/>
    <property type="match status" value="1"/>
</dbReference>
<feature type="signal peptide" evidence="2">
    <location>
        <begin position="1"/>
        <end position="20"/>
    </location>
</feature>
<dbReference type="GO" id="GO:0016798">
    <property type="term" value="F:hydrolase activity, acting on glycosyl bonds"/>
    <property type="evidence" value="ECO:0007669"/>
    <property type="project" value="UniProtKB-KW"/>
</dbReference>
<dbReference type="Pfam" id="PF07705">
    <property type="entry name" value="CARDB"/>
    <property type="match status" value="3"/>
</dbReference>
<dbReference type="SUPFAM" id="SSF49785">
    <property type="entry name" value="Galactose-binding domain-like"/>
    <property type="match status" value="3"/>
</dbReference>
<dbReference type="RefSeq" id="WP_183275671.1">
    <property type="nucleotide sequence ID" value="NZ_BLZR01000001.1"/>
</dbReference>
<dbReference type="GO" id="GO:0030246">
    <property type="term" value="F:carbohydrate binding"/>
    <property type="evidence" value="ECO:0007669"/>
    <property type="project" value="InterPro"/>
</dbReference>
<evidence type="ECO:0008006" key="7">
    <source>
        <dbReference type="Google" id="ProtNLM"/>
    </source>
</evidence>